<organism evidence="2 3">
    <name type="scientific">Paspalum notatum var. saurae</name>
    <dbReference type="NCBI Taxonomy" id="547442"/>
    <lineage>
        <taxon>Eukaryota</taxon>
        <taxon>Viridiplantae</taxon>
        <taxon>Streptophyta</taxon>
        <taxon>Embryophyta</taxon>
        <taxon>Tracheophyta</taxon>
        <taxon>Spermatophyta</taxon>
        <taxon>Magnoliopsida</taxon>
        <taxon>Liliopsida</taxon>
        <taxon>Poales</taxon>
        <taxon>Poaceae</taxon>
        <taxon>PACMAD clade</taxon>
        <taxon>Panicoideae</taxon>
        <taxon>Andropogonodae</taxon>
        <taxon>Paspaleae</taxon>
        <taxon>Paspalinae</taxon>
        <taxon>Paspalum</taxon>
    </lineage>
</organism>
<feature type="region of interest" description="Disordered" evidence="1">
    <location>
        <begin position="190"/>
        <end position="218"/>
    </location>
</feature>
<sequence>MEGGSVRMVNARRALLTSCLILTPSVRSPAPNPLCRPSAATARSFDGWSRVRRQLVPERRSQIRRPRGDRSPQAAPLRRAHLARPGRCRRTVRIARSATASTAQIRRRRGPPPSTPRSAPPRCAANGSCAASPGSPCRVRRPRWLQRSVEAKVGIELVNRSTGRQITPCSSAVRWGNKLMIQCQEGIGPFEGQVSARPRRTGRTEHQPMHHHEEPQFH</sequence>
<feature type="region of interest" description="Disordered" evidence="1">
    <location>
        <begin position="58"/>
        <end position="79"/>
    </location>
</feature>
<name>A0AAQ3SRN0_PASNO</name>
<feature type="compositionally biased region" description="Basic and acidic residues" evidence="1">
    <location>
        <begin position="58"/>
        <end position="70"/>
    </location>
</feature>
<accession>A0AAQ3SRN0</accession>
<proteinExistence type="predicted"/>
<evidence type="ECO:0000256" key="1">
    <source>
        <dbReference type="SAM" id="MobiDB-lite"/>
    </source>
</evidence>
<dbReference type="EMBL" id="CP144746">
    <property type="protein sequence ID" value="WVZ59557.1"/>
    <property type="molecule type" value="Genomic_DNA"/>
</dbReference>
<keyword evidence="3" id="KW-1185">Reference proteome</keyword>
<gene>
    <name evidence="2" type="ORF">U9M48_009682</name>
</gene>
<protein>
    <submittedName>
        <fullName evidence="2">Uncharacterized protein</fullName>
    </submittedName>
</protein>
<dbReference type="Proteomes" id="UP001341281">
    <property type="component" value="Chromosome 02"/>
</dbReference>
<evidence type="ECO:0000313" key="2">
    <source>
        <dbReference type="EMBL" id="WVZ59557.1"/>
    </source>
</evidence>
<evidence type="ECO:0000313" key="3">
    <source>
        <dbReference type="Proteomes" id="UP001341281"/>
    </source>
</evidence>
<feature type="compositionally biased region" description="Basic and acidic residues" evidence="1">
    <location>
        <begin position="202"/>
        <end position="218"/>
    </location>
</feature>
<dbReference type="AlphaFoldDB" id="A0AAQ3SRN0"/>
<feature type="region of interest" description="Disordered" evidence="1">
    <location>
        <begin position="95"/>
        <end position="137"/>
    </location>
</feature>
<reference evidence="2 3" key="1">
    <citation type="submission" date="2024-02" db="EMBL/GenBank/DDBJ databases">
        <title>High-quality chromosome-scale genome assembly of Pensacola bahiagrass (Paspalum notatum Flugge var. saurae).</title>
        <authorList>
            <person name="Vega J.M."/>
            <person name="Podio M."/>
            <person name="Orjuela J."/>
            <person name="Siena L.A."/>
            <person name="Pessino S.C."/>
            <person name="Combes M.C."/>
            <person name="Mariac C."/>
            <person name="Albertini E."/>
            <person name="Pupilli F."/>
            <person name="Ortiz J.P.A."/>
            <person name="Leblanc O."/>
        </authorList>
    </citation>
    <scope>NUCLEOTIDE SEQUENCE [LARGE SCALE GENOMIC DNA]</scope>
    <source>
        <strain evidence="2">R1</strain>
        <tissue evidence="2">Leaf</tissue>
    </source>
</reference>